<keyword evidence="1" id="KW-0175">Coiled coil</keyword>
<feature type="transmembrane region" description="Helical" evidence="2">
    <location>
        <begin position="48"/>
        <end position="67"/>
    </location>
</feature>
<reference evidence="3 4" key="1">
    <citation type="submission" date="2024-09" db="EMBL/GenBank/DDBJ databases">
        <authorList>
            <person name="D'Angelo T."/>
        </authorList>
    </citation>
    <scope>NUCLEOTIDE SEQUENCE [LARGE SCALE GENOMIC DNA]</scope>
    <source>
        <strain evidence="3">SAG AM-320-E07</strain>
    </source>
</reference>
<protein>
    <recommendedName>
        <fullName evidence="5">MotA/TolQ/ExbB proton channel domain-containing protein</fullName>
    </recommendedName>
</protein>
<evidence type="ECO:0000256" key="2">
    <source>
        <dbReference type="SAM" id="Phobius"/>
    </source>
</evidence>
<sequence length="218" mass="23945">MAHQVRRYSPFWGLLILIAVAAIGWFTMPRRIEFGDDILKDVPTMFGYLVLISLFVERAIEVVLSAWRSQGADLLDWTIRNKKKQLSEHETLSAEGPRPAQHSQTSIQTLKNELEKLEEDRVIYSAKSRFAAQWLGVGIGLLVALVGVRVLGNILNTSALTGKQAGAFIIVDVLVTGVVLAGGSEAINKIMRVYNSFMSSTEQKAKNRSGGTDQNSAG</sequence>
<keyword evidence="4" id="KW-1185">Reference proteome</keyword>
<evidence type="ECO:0000313" key="3">
    <source>
        <dbReference type="EMBL" id="MFC1573315.1"/>
    </source>
</evidence>
<gene>
    <name evidence="3" type="ORF">ACFL6M_06920</name>
</gene>
<evidence type="ECO:0000256" key="1">
    <source>
        <dbReference type="SAM" id="Coils"/>
    </source>
</evidence>
<feature type="transmembrane region" description="Helical" evidence="2">
    <location>
        <begin position="131"/>
        <end position="152"/>
    </location>
</feature>
<dbReference type="Proteomes" id="UP001593833">
    <property type="component" value="Unassembled WGS sequence"/>
</dbReference>
<keyword evidence="2" id="KW-0812">Transmembrane</keyword>
<feature type="transmembrane region" description="Helical" evidence="2">
    <location>
        <begin position="164"/>
        <end position="182"/>
    </location>
</feature>
<accession>A0ABV6YLV6</accession>
<evidence type="ECO:0000313" key="4">
    <source>
        <dbReference type="Proteomes" id="UP001593833"/>
    </source>
</evidence>
<dbReference type="EMBL" id="JBHPKH010000122">
    <property type="protein sequence ID" value="MFC1573315.1"/>
    <property type="molecule type" value="Genomic_DNA"/>
</dbReference>
<evidence type="ECO:0008006" key="5">
    <source>
        <dbReference type="Google" id="ProtNLM"/>
    </source>
</evidence>
<organism evidence="3 4">
    <name type="scientific">Eiseniibacteriota bacterium</name>
    <dbReference type="NCBI Taxonomy" id="2212470"/>
    <lineage>
        <taxon>Bacteria</taxon>
        <taxon>Candidatus Eiseniibacteriota</taxon>
    </lineage>
</organism>
<comment type="caution">
    <text evidence="3">The sequence shown here is derived from an EMBL/GenBank/DDBJ whole genome shotgun (WGS) entry which is preliminary data.</text>
</comment>
<feature type="coiled-coil region" evidence="1">
    <location>
        <begin position="100"/>
        <end position="127"/>
    </location>
</feature>
<name>A0ABV6YLV6_UNCEI</name>
<keyword evidence="2" id="KW-1133">Transmembrane helix</keyword>
<feature type="transmembrane region" description="Helical" evidence="2">
    <location>
        <begin position="12"/>
        <end position="28"/>
    </location>
</feature>
<keyword evidence="2" id="KW-0472">Membrane</keyword>
<proteinExistence type="predicted"/>